<feature type="domain" description="FHA" evidence="1">
    <location>
        <begin position="87"/>
        <end position="146"/>
    </location>
</feature>
<evidence type="ECO:0000259" key="1">
    <source>
        <dbReference type="PROSITE" id="PS50006"/>
    </source>
</evidence>
<accession>A0A178M861</accession>
<dbReference type="CDD" id="cd00060">
    <property type="entry name" value="FHA"/>
    <property type="match status" value="1"/>
</dbReference>
<sequence length="173" mass="18556">MIICSYCQAQQLDGTIFCTVCGASLIAAKPQRQTTASLNRAAAEAAELVEDEATILPAPANPASGPAIALVVLSSGRRIELPAAPELLIGRKDQQRGFFPDVDFSLDGGYDAGVSRRHARIVCSNNRYVLEDLGSSNGTFLNRQRVPPGQPMPLQHGDEVQFGMLLVRFEVSS</sequence>
<dbReference type="EMBL" id="LWQS01000061">
    <property type="protein sequence ID" value="OAN44932.1"/>
    <property type="molecule type" value="Genomic_DNA"/>
</dbReference>
<evidence type="ECO:0000313" key="2">
    <source>
        <dbReference type="EMBL" id="OAN44932.1"/>
    </source>
</evidence>
<dbReference type="InterPro" id="IPR000253">
    <property type="entry name" value="FHA_dom"/>
</dbReference>
<dbReference type="PROSITE" id="PS50006">
    <property type="entry name" value="FHA_DOMAIN"/>
    <property type="match status" value="1"/>
</dbReference>
<proteinExistence type="predicted"/>
<dbReference type="Pfam" id="PF00498">
    <property type="entry name" value="FHA"/>
    <property type="match status" value="1"/>
</dbReference>
<dbReference type="SMART" id="SM00240">
    <property type="entry name" value="FHA"/>
    <property type="match status" value="1"/>
</dbReference>
<dbReference type="InterPro" id="IPR050923">
    <property type="entry name" value="Cell_Proc_Reg/RNA_Proc"/>
</dbReference>
<comment type="caution">
    <text evidence="2">The sequence shown here is derived from an EMBL/GenBank/DDBJ whole genome shotgun (WGS) entry which is preliminary data.</text>
</comment>
<dbReference type="RefSeq" id="WP_066788689.1">
    <property type="nucleotide sequence ID" value="NZ_LWQS01000061.1"/>
</dbReference>
<dbReference type="STRING" id="1707952.A6A03_15805"/>
<name>A0A178M861_9CHLR</name>
<dbReference type="InterPro" id="IPR008984">
    <property type="entry name" value="SMAD_FHA_dom_sf"/>
</dbReference>
<evidence type="ECO:0000313" key="3">
    <source>
        <dbReference type="Proteomes" id="UP000078287"/>
    </source>
</evidence>
<dbReference type="PANTHER" id="PTHR23308">
    <property type="entry name" value="NUCLEAR INHIBITOR OF PROTEIN PHOSPHATASE-1"/>
    <property type="match status" value="1"/>
</dbReference>
<keyword evidence="3" id="KW-1185">Reference proteome</keyword>
<dbReference type="Gene3D" id="2.60.200.20">
    <property type="match status" value="1"/>
</dbReference>
<protein>
    <submittedName>
        <fullName evidence="2">Forkhead-associated protein</fullName>
    </submittedName>
</protein>
<organism evidence="2 3">
    <name type="scientific">Chloroflexus islandicus</name>
    <dbReference type="NCBI Taxonomy" id="1707952"/>
    <lineage>
        <taxon>Bacteria</taxon>
        <taxon>Bacillati</taxon>
        <taxon>Chloroflexota</taxon>
        <taxon>Chloroflexia</taxon>
        <taxon>Chloroflexales</taxon>
        <taxon>Chloroflexineae</taxon>
        <taxon>Chloroflexaceae</taxon>
        <taxon>Chloroflexus</taxon>
    </lineage>
</organism>
<gene>
    <name evidence="2" type="ORF">A6A03_15805</name>
</gene>
<dbReference type="SUPFAM" id="SSF49879">
    <property type="entry name" value="SMAD/FHA domain"/>
    <property type="match status" value="1"/>
</dbReference>
<dbReference type="Proteomes" id="UP000078287">
    <property type="component" value="Unassembled WGS sequence"/>
</dbReference>
<reference evidence="2 3" key="1">
    <citation type="submission" date="2016-04" db="EMBL/GenBank/DDBJ databases">
        <title>Chloroflexus islandicus sp. nov., a thermophilic filamentous anoxygenic phototrophic bacterium from geyser Strokkur (Iceland).</title>
        <authorList>
            <person name="Gaisin V.A."/>
            <person name="Kalashnikov A.M."/>
            <person name="Sukhacheva M.V."/>
            <person name="Grouzdev D.S."/>
            <person name="Ivanov T.M."/>
            <person name="Kuznetsov B."/>
            <person name="Gorlenko V.M."/>
        </authorList>
    </citation>
    <scope>NUCLEOTIDE SEQUENCE [LARGE SCALE GENOMIC DNA]</scope>
    <source>
        <strain evidence="3">isl-2</strain>
    </source>
</reference>
<dbReference type="AlphaFoldDB" id="A0A178M861"/>
<dbReference type="OrthoDB" id="9815925at2"/>